<proteinExistence type="inferred from homology"/>
<dbReference type="InterPro" id="IPR001830">
    <property type="entry name" value="Glyco_trans_20"/>
</dbReference>
<comment type="similarity">
    <text evidence="2">In the C-terminal section; belongs to the trehalose phosphatase family.</text>
</comment>
<dbReference type="InterPro" id="IPR036412">
    <property type="entry name" value="HAD-like_sf"/>
</dbReference>
<sequence>MVSSSCISLSDLASGDMFNSAQSPRRITRAMTDPGIVSALDGWKTNEGDAASPECREKKIIVANFLPLQAQKDINSGGWSFSFDEDSLLLQVKDGFSSDTDVVYVGSLKVDVDSSEQDEVSGRLLEEFNCVPTFLPPDLQKKFYHGFCKKYLWSIFHYMLPMCPDYGNRFDRLLWQAYLSANMIFAQKIMEVINPEKDYVWVHDYHLMALPTFLRKRFHRVKLGFFLHSPFPSSEIYRTLPVRDEILKALLNADLIGFHTFNYARHFLSCCSRMLGLDYQSKRGHIGLDYFGRMVYIKILPVGIHMGQLQSALNHPSSTTKVKEIVQQFEGKKLIVGVDDMDIFKGISLKVLAMEQLLKQQPQLQGNVVLVQIVNPARSSGKDVQEAKREIYESTQRINNAFGFPGYEPVVLIDRHVPFYEKIAYYAFAECCIVNAVRDGMNLVPYKYTVCRQGTSQMDEALQVAAGYPRMSMLVVSEFIGCSPSLSGAIRVNPWNIDAVADALNMAITMPVDEKQLRHEKHYRYVSSHDVAYWAQSFIQDLERACKEHYSKNCWGIGFGLSFRVLSLSPSFRQLSLENIVPAHGRTCRRAIFLDYDGTVVPHSSILKIPSPEVILVLNNLCSDPKNTVFIVSGRGKTSLSDWFARCENLGIAAEHGYFIRWCRTSEWETIPVAADFGWKNIVEPVMKLYTEATDGSYVESKESALVWHYRNAHPDFGSCQAKELMDHLETVLTNEPVVVKRGRQIVEVKPQGVTKGFVTEKILSTMTSNGKPPDFVLCIGDDRSDEDMFESISNAACISSLPVPPEIFACTVGQKPSKARYYLDGPADVLTLLRSLTAASRSMASTSGAGN</sequence>
<dbReference type="AlphaFoldDB" id="A0A9W7HGS9"/>
<dbReference type="FunFam" id="3.40.50.2000:FF:000017">
    <property type="entry name" value="alpha,alpha-trehalose-phosphate synthase [UDP-forming] 6"/>
    <property type="match status" value="1"/>
</dbReference>
<evidence type="ECO:0000256" key="6">
    <source>
        <dbReference type="ARBA" id="ARBA00022679"/>
    </source>
</evidence>
<dbReference type="CDD" id="cd03788">
    <property type="entry name" value="GT20_TPS"/>
    <property type="match status" value="1"/>
</dbReference>
<dbReference type="Pfam" id="PF02358">
    <property type="entry name" value="Trehalose_PPase"/>
    <property type="match status" value="1"/>
</dbReference>
<dbReference type="FunFam" id="3.40.50.1000:FF:000052">
    <property type="entry name" value="Alpha,alpha-trehalose-phosphate synthase [UDP-forming] 6"/>
    <property type="match status" value="1"/>
</dbReference>
<dbReference type="Gene3D" id="3.40.50.2000">
    <property type="entry name" value="Glycogen Phosphorylase B"/>
    <property type="match status" value="2"/>
</dbReference>
<evidence type="ECO:0000256" key="5">
    <source>
        <dbReference type="ARBA" id="ARBA00022676"/>
    </source>
</evidence>
<keyword evidence="4" id="KW-0597">Phosphoprotein</keyword>
<dbReference type="GO" id="GO:0004805">
    <property type="term" value="F:trehalose-phosphatase activity"/>
    <property type="evidence" value="ECO:0007669"/>
    <property type="project" value="TreeGrafter"/>
</dbReference>
<evidence type="ECO:0000256" key="3">
    <source>
        <dbReference type="ARBA" id="ARBA00012538"/>
    </source>
</evidence>
<dbReference type="InterPro" id="IPR003337">
    <property type="entry name" value="Trehalose_PPase"/>
</dbReference>
<name>A0A9W7HGS9_HIBTR</name>
<dbReference type="InterPro" id="IPR023214">
    <property type="entry name" value="HAD_sf"/>
</dbReference>
<dbReference type="Proteomes" id="UP001165190">
    <property type="component" value="Unassembled WGS sequence"/>
</dbReference>
<evidence type="ECO:0000313" key="8">
    <source>
        <dbReference type="EMBL" id="GMI76583.1"/>
    </source>
</evidence>
<dbReference type="FunFam" id="3.40.50.2000:FF:000010">
    <property type="entry name" value="Alpha,alpha-trehalose-phosphate synthase"/>
    <property type="match status" value="1"/>
</dbReference>
<dbReference type="NCBIfam" id="TIGR00685">
    <property type="entry name" value="T6PP"/>
    <property type="match status" value="1"/>
</dbReference>
<dbReference type="GO" id="GO:0005829">
    <property type="term" value="C:cytosol"/>
    <property type="evidence" value="ECO:0007669"/>
    <property type="project" value="TreeGrafter"/>
</dbReference>
<evidence type="ECO:0000256" key="7">
    <source>
        <dbReference type="ARBA" id="ARBA00048039"/>
    </source>
</evidence>
<dbReference type="FunFam" id="3.30.70.1020:FF:000002">
    <property type="entry name" value="Trehalose-6-phosphate synthase 2"/>
    <property type="match status" value="1"/>
</dbReference>
<dbReference type="CDD" id="cd01627">
    <property type="entry name" value="HAD_TPP"/>
    <property type="match status" value="1"/>
</dbReference>
<evidence type="ECO:0000256" key="4">
    <source>
        <dbReference type="ARBA" id="ARBA00022553"/>
    </source>
</evidence>
<keyword evidence="5" id="KW-0328">Glycosyltransferase</keyword>
<dbReference type="EMBL" id="BSYR01000012">
    <property type="protein sequence ID" value="GMI76583.1"/>
    <property type="molecule type" value="Genomic_DNA"/>
</dbReference>
<dbReference type="OrthoDB" id="755951at2759"/>
<comment type="similarity">
    <text evidence="1">In the N-terminal section; belongs to the glycosyltransferase 20 family.</text>
</comment>
<comment type="caution">
    <text evidence="8">The sequence shown here is derived from an EMBL/GenBank/DDBJ whole genome shotgun (WGS) entry which is preliminary data.</text>
</comment>
<evidence type="ECO:0000256" key="2">
    <source>
        <dbReference type="ARBA" id="ARBA00006330"/>
    </source>
</evidence>
<protein>
    <recommendedName>
        <fullName evidence="3">alpha,alpha-trehalose-phosphate synthase (UDP-forming)</fullName>
        <ecNumber evidence="3">2.4.1.15</ecNumber>
    </recommendedName>
</protein>
<reference evidence="8" key="1">
    <citation type="submission" date="2023-05" db="EMBL/GenBank/DDBJ databases">
        <title>Genome and transcriptome analyses reveal genes involved in the formation of fine ridges on petal epidermal cells in Hibiscus trionum.</title>
        <authorList>
            <person name="Koshimizu S."/>
            <person name="Masuda S."/>
            <person name="Ishii T."/>
            <person name="Shirasu K."/>
            <person name="Hoshino A."/>
            <person name="Arita M."/>
        </authorList>
    </citation>
    <scope>NUCLEOTIDE SEQUENCE</scope>
    <source>
        <strain evidence="8">Hamamatsu line</strain>
    </source>
</reference>
<dbReference type="PANTHER" id="PTHR10788:SF55">
    <property type="entry name" value="ALPHA,ALPHA-TREHALOSE-PHOSPHATE SYNTHASE [UDP-FORMING] 10-RELATED"/>
    <property type="match status" value="1"/>
</dbReference>
<evidence type="ECO:0000256" key="1">
    <source>
        <dbReference type="ARBA" id="ARBA00005409"/>
    </source>
</evidence>
<dbReference type="GO" id="GO:0005992">
    <property type="term" value="P:trehalose biosynthetic process"/>
    <property type="evidence" value="ECO:0007669"/>
    <property type="project" value="InterPro"/>
</dbReference>
<keyword evidence="9" id="KW-1185">Reference proteome</keyword>
<dbReference type="Pfam" id="PF00982">
    <property type="entry name" value="Glyco_transf_20"/>
    <property type="match status" value="1"/>
</dbReference>
<dbReference type="Gene3D" id="3.40.50.1000">
    <property type="entry name" value="HAD superfamily/HAD-like"/>
    <property type="match status" value="2"/>
</dbReference>
<dbReference type="EC" id="2.4.1.15" evidence="3"/>
<organism evidence="8 9">
    <name type="scientific">Hibiscus trionum</name>
    <name type="common">Flower of an hour</name>
    <dbReference type="NCBI Taxonomy" id="183268"/>
    <lineage>
        <taxon>Eukaryota</taxon>
        <taxon>Viridiplantae</taxon>
        <taxon>Streptophyta</taxon>
        <taxon>Embryophyta</taxon>
        <taxon>Tracheophyta</taxon>
        <taxon>Spermatophyta</taxon>
        <taxon>Magnoliopsida</taxon>
        <taxon>eudicotyledons</taxon>
        <taxon>Gunneridae</taxon>
        <taxon>Pentapetalae</taxon>
        <taxon>rosids</taxon>
        <taxon>malvids</taxon>
        <taxon>Malvales</taxon>
        <taxon>Malvaceae</taxon>
        <taxon>Malvoideae</taxon>
        <taxon>Hibiscus</taxon>
    </lineage>
</organism>
<dbReference type="GO" id="GO:0003825">
    <property type="term" value="F:alpha,alpha-trehalose-phosphate synthase (UDP-forming) activity"/>
    <property type="evidence" value="ECO:0007669"/>
    <property type="project" value="UniProtKB-EC"/>
</dbReference>
<gene>
    <name evidence="8" type="ORF">HRI_001327600</name>
</gene>
<dbReference type="FunFam" id="3.40.50.1000:FF:000054">
    <property type="entry name" value="alpha,alpha-trehalose-phosphate synthase [UDP-forming] 6"/>
    <property type="match status" value="1"/>
</dbReference>
<dbReference type="PANTHER" id="PTHR10788">
    <property type="entry name" value="TREHALOSE-6-PHOSPHATE SYNTHASE"/>
    <property type="match status" value="1"/>
</dbReference>
<accession>A0A9W7HGS9</accession>
<comment type="catalytic activity">
    <reaction evidence="7">
        <text>D-glucose 6-phosphate + UDP-alpha-D-glucose = alpha,alpha-trehalose 6-phosphate + UDP + H(+)</text>
        <dbReference type="Rhea" id="RHEA:18889"/>
        <dbReference type="ChEBI" id="CHEBI:15378"/>
        <dbReference type="ChEBI" id="CHEBI:58223"/>
        <dbReference type="ChEBI" id="CHEBI:58429"/>
        <dbReference type="ChEBI" id="CHEBI:58885"/>
        <dbReference type="ChEBI" id="CHEBI:61548"/>
        <dbReference type="EC" id="2.4.1.15"/>
    </reaction>
</comment>
<keyword evidence="6" id="KW-0808">Transferase</keyword>
<dbReference type="SUPFAM" id="SSF56784">
    <property type="entry name" value="HAD-like"/>
    <property type="match status" value="1"/>
</dbReference>
<dbReference type="NCBIfam" id="TIGR01484">
    <property type="entry name" value="HAD-SF-IIB"/>
    <property type="match status" value="1"/>
</dbReference>
<evidence type="ECO:0000313" key="9">
    <source>
        <dbReference type="Proteomes" id="UP001165190"/>
    </source>
</evidence>
<dbReference type="SUPFAM" id="SSF53756">
    <property type="entry name" value="UDP-Glycosyltransferase/glycogen phosphorylase"/>
    <property type="match status" value="1"/>
</dbReference>
<dbReference type="InterPro" id="IPR006379">
    <property type="entry name" value="HAD-SF_hydro_IIB"/>
</dbReference>